<evidence type="ECO:0000256" key="9">
    <source>
        <dbReference type="ARBA" id="ARBA00022982"/>
    </source>
</evidence>
<keyword evidence="11 16" id="KW-0408">Iron</keyword>
<dbReference type="SUPFAM" id="SSF81342">
    <property type="entry name" value="Transmembrane di-heme cytochromes"/>
    <property type="match status" value="1"/>
</dbReference>
<dbReference type="EMBL" id="KU057174">
    <property type="protein sequence ID" value="AML60635.1"/>
    <property type="molecule type" value="Genomic_DNA"/>
</dbReference>
<dbReference type="GO" id="GO:0016491">
    <property type="term" value="F:oxidoreductase activity"/>
    <property type="evidence" value="ECO:0007669"/>
    <property type="project" value="UniProtKB-UniRule"/>
</dbReference>
<keyword evidence="3 17" id="KW-0813">Transport</keyword>
<comment type="subcellular location">
    <subcellularLocation>
        <location evidence="1">Mitochondrion inner membrane</location>
        <topology evidence="1">Multi-pass membrane protein</topology>
    </subcellularLocation>
</comment>
<keyword evidence="12 17" id="KW-0496">Mitochondrion</keyword>
<dbReference type="Pfam" id="PF00033">
    <property type="entry name" value="Cytochrome_B"/>
    <property type="match status" value="1"/>
</dbReference>
<evidence type="ECO:0000256" key="12">
    <source>
        <dbReference type="ARBA" id="ARBA00023128"/>
    </source>
</evidence>
<evidence type="ECO:0000256" key="3">
    <source>
        <dbReference type="ARBA" id="ARBA00022448"/>
    </source>
</evidence>
<dbReference type="Pfam" id="PF00032">
    <property type="entry name" value="Cytochrom_B_C"/>
    <property type="match status" value="1"/>
</dbReference>
<dbReference type="Gene3D" id="1.20.810.10">
    <property type="entry name" value="Cytochrome Bc1 Complex, Chain C"/>
    <property type="match status" value="1"/>
</dbReference>
<feature type="transmembrane region" description="Helical" evidence="17">
    <location>
        <begin position="75"/>
        <end position="96"/>
    </location>
</feature>
<dbReference type="PANTHER" id="PTHR19271:SF16">
    <property type="entry name" value="CYTOCHROME B"/>
    <property type="match status" value="1"/>
</dbReference>
<organism evidence="20">
    <name type="scientific">Moramonas marocensis</name>
    <dbReference type="NCBI Taxonomy" id="1805496"/>
    <lineage>
        <taxon>Eukaryota</taxon>
        <taxon>Discoba</taxon>
        <taxon>Jakobida</taxon>
        <taxon>Histionina</taxon>
        <taxon>Moramonas</taxon>
    </lineage>
</organism>
<dbReference type="AlphaFoldDB" id="A0A140F2K1"/>
<dbReference type="CDD" id="cd00284">
    <property type="entry name" value="Cytochrome_b_N"/>
    <property type="match status" value="1"/>
</dbReference>
<reference evidence="20" key="2">
    <citation type="journal article" date="2016" name="Open Biol.">
        <title>Moramonas marocensis gen. nov., sp. nov.: a jakobid flagellate isolated from desert soil with a bacteria-like, but bloated mitochondrial genome.</title>
        <authorList>
            <person name="Strassert J.F."/>
            <person name="Tikhonenkov D.V."/>
            <person name="Pombert J.F."/>
            <person name="Kolisko M."/>
            <person name="Tai V."/>
            <person name="Mylnikov A.P."/>
            <person name="Keeling P.J."/>
        </authorList>
    </citation>
    <scope>NUCLEOTIDE SEQUENCE</scope>
</reference>
<keyword evidence="4 16" id="KW-0349">Heme</keyword>
<comment type="function">
    <text evidence="17">Component of the ubiquinol-cytochrome c reductase complex (complex III or cytochrome b-c1 complex) that is part of the mitochondrial respiratory chain. The b-c1 complex mediates electron transfer from ubiquinol to cytochrome c. Contributes to the generation of a proton gradient across the mitochondrial membrane that is then used for ATP synthesis.</text>
</comment>
<keyword evidence="10 17" id="KW-1133">Transmembrane helix</keyword>
<evidence type="ECO:0000256" key="5">
    <source>
        <dbReference type="ARBA" id="ARBA00022660"/>
    </source>
</evidence>
<feature type="transmembrane region" description="Helical" evidence="17">
    <location>
        <begin position="27"/>
        <end position="54"/>
    </location>
</feature>
<feature type="binding site" description="axial binding residue" evidence="16">
    <location>
        <position position="95"/>
    </location>
    <ligand>
        <name>heme b</name>
        <dbReference type="ChEBI" id="CHEBI:60344"/>
        <label>b566</label>
    </ligand>
    <ligandPart>
        <name>Fe</name>
        <dbReference type="ChEBI" id="CHEBI:18248"/>
    </ligandPart>
</feature>
<proteinExistence type="inferred from homology"/>
<evidence type="ECO:0000256" key="8">
    <source>
        <dbReference type="ARBA" id="ARBA00022792"/>
    </source>
</evidence>
<keyword evidence="8" id="KW-0999">Mitochondrion inner membrane</keyword>
<evidence type="ECO:0000256" key="10">
    <source>
        <dbReference type="ARBA" id="ARBA00022989"/>
    </source>
</evidence>
<geneLocation type="mitochondrion" evidence="20"/>
<feature type="binding site" description="axial binding residue" evidence="16">
    <location>
        <position position="182"/>
    </location>
    <ligand>
        <name>heme b</name>
        <dbReference type="ChEBI" id="CHEBI:60344"/>
        <label>b562</label>
    </ligand>
    <ligandPart>
        <name>Fe</name>
        <dbReference type="ChEBI" id="CHEBI:18248"/>
    </ligandPart>
</feature>
<feature type="binding site" evidence="15">
    <location>
        <position position="201"/>
    </location>
    <ligand>
        <name>a ubiquinone</name>
        <dbReference type="ChEBI" id="CHEBI:16389"/>
    </ligand>
</feature>
<feature type="domain" description="Cytochrome b/b6 C-terminal region profile" evidence="19">
    <location>
        <begin position="210"/>
        <end position="380"/>
    </location>
</feature>
<evidence type="ECO:0000256" key="2">
    <source>
        <dbReference type="ARBA" id="ARBA00013531"/>
    </source>
</evidence>
<dbReference type="GO" id="GO:0008121">
    <property type="term" value="F:quinol-cytochrome-c reductase activity"/>
    <property type="evidence" value="ECO:0007669"/>
    <property type="project" value="InterPro"/>
</dbReference>
<name>A0A140F2K1_9EUKA</name>
<dbReference type="InterPro" id="IPR016174">
    <property type="entry name" value="Di-haem_cyt_TM"/>
</dbReference>
<evidence type="ECO:0000259" key="19">
    <source>
        <dbReference type="PROSITE" id="PS51003"/>
    </source>
</evidence>
<evidence type="ECO:0000256" key="14">
    <source>
        <dbReference type="ARBA" id="ARBA00061233"/>
    </source>
</evidence>
<keyword evidence="5 17" id="KW-0679">Respiratory chain</keyword>
<reference evidence="20" key="1">
    <citation type="submission" date="2015-11" db="EMBL/GenBank/DDBJ databases">
        <authorList>
            <person name="Zhang Y."/>
            <person name="Guo Z."/>
        </authorList>
    </citation>
    <scope>NUCLEOTIDE SEQUENCE</scope>
</reference>
<feature type="transmembrane region" description="Helical" evidence="17">
    <location>
        <begin position="181"/>
        <end position="200"/>
    </location>
</feature>
<evidence type="ECO:0000256" key="1">
    <source>
        <dbReference type="ARBA" id="ARBA00004448"/>
    </source>
</evidence>
<dbReference type="PANTHER" id="PTHR19271">
    <property type="entry name" value="CYTOCHROME B"/>
    <property type="match status" value="1"/>
</dbReference>
<gene>
    <name evidence="20" type="ORF">Mmmito_0059</name>
</gene>
<evidence type="ECO:0000256" key="7">
    <source>
        <dbReference type="ARBA" id="ARBA00022723"/>
    </source>
</evidence>
<feature type="transmembrane region" description="Helical" evidence="17">
    <location>
        <begin position="288"/>
        <end position="307"/>
    </location>
</feature>
<dbReference type="SUPFAM" id="SSF81648">
    <property type="entry name" value="a domain/subunit of cytochrome bc1 complex (Ubiquinol-cytochrome c reductase)"/>
    <property type="match status" value="1"/>
</dbReference>
<dbReference type="InterPro" id="IPR030689">
    <property type="entry name" value="Cytochrome_b"/>
</dbReference>
<feature type="transmembrane region" description="Helical" evidence="17">
    <location>
        <begin position="220"/>
        <end position="246"/>
    </location>
</feature>
<dbReference type="GO" id="GO:0046872">
    <property type="term" value="F:metal ion binding"/>
    <property type="evidence" value="ECO:0007669"/>
    <property type="project" value="UniProtKB-UniRule"/>
</dbReference>
<evidence type="ECO:0000256" key="4">
    <source>
        <dbReference type="ARBA" id="ARBA00022617"/>
    </source>
</evidence>
<feature type="transmembrane region" description="Helical" evidence="17">
    <location>
        <begin position="319"/>
        <end position="338"/>
    </location>
</feature>
<dbReference type="PIRSF" id="PIRSF038885">
    <property type="entry name" value="COB"/>
    <property type="match status" value="1"/>
</dbReference>
<comment type="cofactor">
    <cofactor evidence="16">
        <name>heme</name>
        <dbReference type="ChEBI" id="CHEBI:30413"/>
    </cofactor>
    <text evidence="16">Binds 2 heme groups non-covalently.</text>
</comment>
<evidence type="ECO:0000256" key="16">
    <source>
        <dbReference type="PIRSR" id="PIRSR038885-2"/>
    </source>
</evidence>
<evidence type="ECO:0000256" key="13">
    <source>
        <dbReference type="ARBA" id="ARBA00023136"/>
    </source>
</evidence>
<accession>A0A140F2K1</accession>
<dbReference type="InterPro" id="IPR048259">
    <property type="entry name" value="Cytochrome_b_N_euk/bac"/>
</dbReference>
<dbReference type="CDD" id="cd00290">
    <property type="entry name" value="cytochrome_b_C"/>
    <property type="match status" value="1"/>
</dbReference>
<dbReference type="InterPro" id="IPR027387">
    <property type="entry name" value="Cytb/b6-like_sf"/>
</dbReference>
<comment type="cofactor">
    <cofactor evidence="17">
        <name>heme b</name>
        <dbReference type="ChEBI" id="CHEBI:60344"/>
    </cofactor>
    <text evidence="17">Binds 2 heme groups non-covalently.</text>
</comment>
<feature type="transmembrane region" description="Helical" evidence="17">
    <location>
        <begin position="140"/>
        <end position="161"/>
    </location>
</feature>
<protein>
    <recommendedName>
        <fullName evidence="2 17">Cytochrome b</fullName>
    </recommendedName>
</protein>
<feature type="binding site" description="axial binding residue" evidence="16">
    <location>
        <position position="81"/>
    </location>
    <ligand>
        <name>heme b</name>
        <dbReference type="ChEBI" id="CHEBI:60344"/>
        <label>b562</label>
    </ligand>
    <ligandPart>
        <name>Fe</name>
        <dbReference type="ChEBI" id="CHEBI:18248"/>
    </ligandPart>
</feature>
<evidence type="ECO:0000256" key="15">
    <source>
        <dbReference type="PIRSR" id="PIRSR038885-1"/>
    </source>
</evidence>
<dbReference type="InterPro" id="IPR048260">
    <property type="entry name" value="Cytochrome_b_C_euk/bac"/>
</dbReference>
<evidence type="ECO:0000256" key="17">
    <source>
        <dbReference type="RuleBase" id="RU362117"/>
    </source>
</evidence>
<dbReference type="FunFam" id="1.20.810.10:FF:000002">
    <property type="entry name" value="Cytochrome b"/>
    <property type="match status" value="1"/>
</dbReference>
<keyword evidence="7 16" id="KW-0479">Metal-binding</keyword>
<feature type="transmembrane region" description="Helical" evidence="17">
    <location>
        <begin position="111"/>
        <end position="133"/>
    </location>
</feature>
<feature type="domain" description="Cytochrome b/b6 N-terminal region profile" evidence="18">
    <location>
        <begin position="1"/>
        <end position="209"/>
    </location>
</feature>
<feature type="binding site" description="axial binding residue" evidence="16">
    <location>
        <position position="196"/>
    </location>
    <ligand>
        <name>heme b</name>
        <dbReference type="ChEBI" id="CHEBI:60344"/>
        <label>b566</label>
    </ligand>
    <ligandPart>
        <name>Fe</name>
        <dbReference type="ChEBI" id="CHEBI:18248"/>
    </ligandPart>
</feature>
<dbReference type="InterPro" id="IPR005798">
    <property type="entry name" value="Cyt_b/b6_C"/>
</dbReference>
<keyword evidence="6 17" id="KW-0812">Transmembrane</keyword>
<keyword evidence="13 17" id="KW-0472">Membrane</keyword>
<keyword evidence="9 17" id="KW-0249">Electron transport</keyword>
<dbReference type="PROSITE" id="PS51002">
    <property type="entry name" value="CYTB_NTER"/>
    <property type="match status" value="1"/>
</dbReference>
<dbReference type="InterPro" id="IPR005797">
    <property type="entry name" value="Cyt_b/b6_N"/>
</dbReference>
<comment type="similarity">
    <text evidence="14 17">Belongs to the cytochrome b family.</text>
</comment>
<dbReference type="InterPro" id="IPR036150">
    <property type="entry name" value="Cyt_b/b6_C_sf"/>
</dbReference>
<sequence>MRLLKLPLLRSFNDFLVDYPTPSNISYWWNFGILAGLCLVIQILTGIFLAMHYTPHIDLAFLSVEHIMRDVNYGWLIRYAHANGASMFFIVVYIHIFRGLYYGSYASPRELLWIVGVAIFFLMMATAFMGYILPWGQMSFWGATVITNLASAIPIIGENIVHWLWGGFSVDNATLNRFFSLHYLLPFIIAGLVGLHLILLHEDGSNNPLGIDSKTDKIPFYPYFYVKDLFGAIIFAIFFSIFLYFYPNLLGHPDNYIEANPLVTPAHIVPEWYFLPFYAILRSIPDKLGGVVAMLLAILVLFLLPFINTSEIRSSQFRPIHRILFWLLLVDSFILGWIGGQTPETPYIQIGQAATVYYFAYFLIFIPALGIIERFLLSKRPQIESIAKRKS</sequence>
<feature type="transmembrane region" description="Helical" evidence="17">
    <location>
        <begin position="358"/>
        <end position="377"/>
    </location>
</feature>
<dbReference type="GO" id="GO:0045275">
    <property type="term" value="C:respiratory chain complex III"/>
    <property type="evidence" value="ECO:0007669"/>
    <property type="project" value="InterPro"/>
</dbReference>
<evidence type="ECO:0000313" key="20">
    <source>
        <dbReference type="EMBL" id="AML60635.1"/>
    </source>
</evidence>
<evidence type="ECO:0000256" key="6">
    <source>
        <dbReference type="ARBA" id="ARBA00022692"/>
    </source>
</evidence>
<dbReference type="PROSITE" id="PS51003">
    <property type="entry name" value="CYTB_CTER"/>
    <property type="match status" value="1"/>
</dbReference>
<dbReference type="GO" id="GO:0006122">
    <property type="term" value="P:mitochondrial electron transport, ubiquinol to cytochrome c"/>
    <property type="evidence" value="ECO:0007669"/>
    <property type="project" value="TreeGrafter"/>
</dbReference>
<evidence type="ECO:0000259" key="18">
    <source>
        <dbReference type="PROSITE" id="PS51002"/>
    </source>
</evidence>
<dbReference type="GO" id="GO:0005743">
    <property type="term" value="C:mitochondrial inner membrane"/>
    <property type="evidence" value="ECO:0007669"/>
    <property type="project" value="UniProtKB-SubCell"/>
</dbReference>
<evidence type="ECO:0000256" key="11">
    <source>
        <dbReference type="ARBA" id="ARBA00023004"/>
    </source>
</evidence>